<accession>A0ABP9AVG8</accession>
<evidence type="ECO:0000313" key="1">
    <source>
        <dbReference type="EMBL" id="GAA4785182.1"/>
    </source>
</evidence>
<sequence>MTAGHAGAQATTRAFTLTAPAQAVETRIEVPTGGSTRIVFSSLRSTVPLARVELIDPAGRIAWHERGDALKLLPAEEAAHPERGDVYRLDEVRQATAGTWRLRFVPVAGRRGRIVGAYSLRPRFELLLPMSPVPMRAHERAVIEVLATDNGAPLSNVRAIRVWIEDAGGRRIVQGEARTGQRNERGILLSQQPEQLLALVTAPAPGRYRLKAAHDFGHGEIVSERELIVQ</sequence>
<proteinExistence type="predicted"/>
<dbReference type="Proteomes" id="UP001499959">
    <property type="component" value="Unassembled WGS sequence"/>
</dbReference>
<gene>
    <name evidence="1" type="ORF">GCM10023307_07350</name>
</gene>
<reference evidence="2" key="1">
    <citation type="journal article" date="2019" name="Int. J. Syst. Evol. Microbiol.">
        <title>The Global Catalogue of Microorganisms (GCM) 10K type strain sequencing project: providing services to taxonomists for standard genome sequencing and annotation.</title>
        <authorList>
            <consortium name="The Broad Institute Genomics Platform"/>
            <consortium name="The Broad Institute Genome Sequencing Center for Infectious Disease"/>
            <person name="Wu L."/>
            <person name="Ma J."/>
        </authorList>
    </citation>
    <scope>NUCLEOTIDE SEQUENCE [LARGE SCALE GENOMIC DNA]</scope>
    <source>
        <strain evidence="2">JCM 18204</strain>
    </source>
</reference>
<keyword evidence="2" id="KW-1185">Reference proteome</keyword>
<evidence type="ECO:0000313" key="2">
    <source>
        <dbReference type="Proteomes" id="UP001499959"/>
    </source>
</evidence>
<organism evidence="1 2">
    <name type="scientific">Lysobacter hankyongensis</name>
    <dbReference type="NCBI Taxonomy" id="1176535"/>
    <lineage>
        <taxon>Bacteria</taxon>
        <taxon>Pseudomonadati</taxon>
        <taxon>Pseudomonadota</taxon>
        <taxon>Gammaproteobacteria</taxon>
        <taxon>Lysobacterales</taxon>
        <taxon>Lysobacteraceae</taxon>
        <taxon>Lysobacter</taxon>
    </lineage>
</organism>
<comment type="caution">
    <text evidence="1">The sequence shown here is derived from an EMBL/GenBank/DDBJ whole genome shotgun (WGS) entry which is preliminary data.</text>
</comment>
<dbReference type="EMBL" id="BAABJE010000001">
    <property type="protein sequence ID" value="GAA4785182.1"/>
    <property type="molecule type" value="Genomic_DNA"/>
</dbReference>
<protein>
    <submittedName>
        <fullName evidence="1">Uncharacterized protein</fullName>
    </submittedName>
</protein>
<name>A0ABP9AVG8_9GAMM</name>